<accession>A0A9W6KBM9</accession>
<evidence type="ECO:0000313" key="3">
    <source>
        <dbReference type="Proteomes" id="UP001143328"/>
    </source>
</evidence>
<keyword evidence="3" id="KW-1185">Reference proteome</keyword>
<organism evidence="2 3">
    <name type="scientific">Pseudomonas turukhanskensis</name>
    <dbReference type="NCBI Taxonomy" id="1806536"/>
    <lineage>
        <taxon>Bacteria</taxon>
        <taxon>Pseudomonadati</taxon>
        <taxon>Pseudomonadota</taxon>
        <taxon>Gammaproteobacteria</taxon>
        <taxon>Pseudomonadales</taxon>
        <taxon>Pseudomonadaceae</taxon>
        <taxon>Pseudomonas</taxon>
    </lineage>
</organism>
<dbReference type="AlphaFoldDB" id="A0A9W6KBM9"/>
<protein>
    <recommendedName>
        <fullName evidence="4">Translation initiation factor 2</fullName>
    </recommendedName>
</protein>
<gene>
    <name evidence="2" type="ORF">GCM10017655_47130</name>
</gene>
<name>A0A9W6KBM9_9PSED</name>
<feature type="compositionally biased region" description="Low complexity" evidence="1">
    <location>
        <begin position="51"/>
        <end position="66"/>
    </location>
</feature>
<evidence type="ECO:0000313" key="2">
    <source>
        <dbReference type="EMBL" id="GLK91649.1"/>
    </source>
</evidence>
<feature type="compositionally biased region" description="Low complexity" evidence="1">
    <location>
        <begin position="101"/>
        <end position="111"/>
    </location>
</feature>
<comment type="caution">
    <text evidence="2">The sequence shown here is derived from an EMBL/GenBank/DDBJ whole genome shotgun (WGS) entry which is preliminary data.</text>
</comment>
<reference evidence="2" key="2">
    <citation type="submission" date="2023-01" db="EMBL/GenBank/DDBJ databases">
        <authorList>
            <person name="Sun Q."/>
            <person name="Evtushenko L."/>
        </authorList>
    </citation>
    <scope>NUCLEOTIDE SEQUENCE</scope>
    <source>
        <strain evidence="2">VKM B-2935</strain>
    </source>
</reference>
<evidence type="ECO:0008006" key="4">
    <source>
        <dbReference type="Google" id="ProtNLM"/>
    </source>
</evidence>
<feature type="region of interest" description="Disordered" evidence="1">
    <location>
        <begin position="40"/>
        <end position="158"/>
    </location>
</feature>
<dbReference type="Proteomes" id="UP001143328">
    <property type="component" value="Unassembled WGS sequence"/>
</dbReference>
<proteinExistence type="predicted"/>
<sequence>MAERASMLASVEFDYCTMMTIRSVGLLLALLVVGACDKDPTPPKTPPAPQAPTVTQAPAPVATPSEPAKPEPKPAAVKTAKPFEPLVKSELKPLPEPPAAKPATTPAEKPAVQVRAPQPPDKIQRLQVAKPQTPAQKKASDAVKQAKIDKPKLNLHLPKDAVQKLQPEVAAFGASEPAPNKEETPALLPQMFAEKPGAQSPFEVGGRVITNEHSRDQNKDAGLLDTVDGAELQFKFRH</sequence>
<feature type="compositionally biased region" description="Basic and acidic residues" evidence="1">
    <location>
        <begin position="138"/>
        <end position="158"/>
    </location>
</feature>
<reference evidence="2" key="1">
    <citation type="journal article" date="2014" name="Int. J. Syst. Evol. Microbiol.">
        <title>Complete genome sequence of Corynebacterium casei LMG S-19264T (=DSM 44701T), isolated from a smear-ripened cheese.</title>
        <authorList>
            <consortium name="US DOE Joint Genome Institute (JGI-PGF)"/>
            <person name="Walter F."/>
            <person name="Albersmeier A."/>
            <person name="Kalinowski J."/>
            <person name="Ruckert C."/>
        </authorList>
    </citation>
    <scope>NUCLEOTIDE SEQUENCE</scope>
    <source>
        <strain evidence="2">VKM B-2935</strain>
    </source>
</reference>
<evidence type="ECO:0000256" key="1">
    <source>
        <dbReference type="SAM" id="MobiDB-lite"/>
    </source>
</evidence>
<dbReference type="EMBL" id="BSFN01000023">
    <property type="protein sequence ID" value="GLK91649.1"/>
    <property type="molecule type" value="Genomic_DNA"/>
</dbReference>